<keyword evidence="12" id="KW-1185">Reference proteome</keyword>
<dbReference type="PANTHER" id="PTHR46942">
    <property type="entry name" value="SIALIC ACID-BINDING IG-LIKE LECTIN 15"/>
    <property type="match status" value="1"/>
</dbReference>
<evidence type="ECO:0000313" key="12">
    <source>
        <dbReference type="Proteomes" id="UP000290572"/>
    </source>
</evidence>
<dbReference type="PROSITE" id="PS51225">
    <property type="entry name" value="MARVEL"/>
    <property type="match status" value="2"/>
</dbReference>
<feature type="compositionally biased region" description="Polar residues" evidence="6">
    <location>
        <begin position="89"/>
        <end position="104"/>
    </location>
</feature>
<feature type="transmembrane region" description="Helical" evidence="7">
    <location>
        <begin position="505"/>
        <end position="530"/>
    </location>
</feature>
<protein>
    <submittedName>
        <fullName evidence="11">CKLF-like MARVEL transmembrane domain-containing 7</fullName>
    </submittedName>
</protein>
<dbReference type="STRING" id="84645.A0A498NKN2"/>
<evidence type="ECO:0000256" key="5">
    <source>
        <dbReference type="PROSITE-ProRule" id="PRU00581"/>
    </source>
</evidence>
<organism evidence="11 12">
    <name type="scientific">Labeo rohita</name>
    <name type="common">Indian major carp</name>
    <name type="synonym">Cyprinus rohita</name>
    <dbReference type="NCBI Taxonomy" id="84645"/>
    <lineage>
        <taxon>Eukaryota</taxon>
        <taxon>Metazoa</taxon>
        <taxon>Chordata</taxon>
        <taxon>Craniata</taxon>
        <taxon>Vertebrata</taxon>
        <taxon>Euteleostomi</taxon>
        <taxon>Actinopterygii</taxon>
        <taxon>Neopterygii</taxon>
        <taxon>Teleostei</taxon>
        <taxon>Ostariophysi</taxon>
        <taxon>Cypriniformes</taxon>
        <taxon>Cyprinidae</taxon>
        <taxon>Labeoninae</taxon>
        <taxon>Labeonini</taxon>
        <taxon>Labeo</taxon>
    </lineage>
</organism>
<evidence type="ECO:0000256" key="2">
    <source>
        <dbReference type="ARBA" id="ARBA00022692"/>
    </source>
</evidence>
<proteinExistence type="evidence at protein level"/>
<keyword evidence="3 7" id="KW-1133">Transmembrane helix</keyword>
<feature type="region of interest" description="Disordered" evidence="6">
    <location>
        <begin position="89"/>
        <end position="111"/>
    </location>
</feature>
<comment type="caution">
    <text evidence="11">The sequence shown here is derived from an EMBL/GenBank/DDBJ whole genome shotgun (WGS) entry which is preliminary data.</text>
</comment>
<gene>
    <name evidence="11" type="ORF">ROHU_036119</name>
</gene>
<keyword evidence="4 5" id="KW-0472">Membrane</keyword>
<evidence type="ECO:0000256" key="7">
    <source>
        <dbReference type="SAM" id="Phobius"/>
    </source>
</evidence>
<dbReference type="InterPro" id="IPR013783">
    <property type="entry name" value="Ig-like_fold"/>
</dbReference>
<evidence type="ECO:0000256" key="3">
    <source>
        <dbReference type="ARBA" id="ARBA00022989"/>
    </source>
</evidence>
<dbReference type="InterPro" id="IPR036179">
    <property type="entry name" value="Ig-like_dom_sf"/>
</dbReference>
<sequence length="627" mass="70125">MFSPKMQDSVFGLLYFICSLKGLTCSQWTMKVQDQVNGTLGQNVILPCVFTHPKQNTYTGDITVKWMQGNKHEPIFQCKVHNKTNRQDINCTNPRSSQQTSLQGNPRKGDTSLRINNLQFTSASQYTCRVELNYDKFEKHTMLNINAPAQILSLSMDFEVQGMMLKCIAQGNPIPQLKWTTSSGLLENAPNKTDYSNYIVASSVLVSDQDVSACQAVNSLGQDQKTVLPNNPNCSGLLVTTILGWLLLLGLVAFILDMMRRRRAQRVMLRSDGRFCNIGYARSFHGLLKIAQVVVLLIAFLCVYCEQRRHEYSAFRYFEVVTAWFLIVFLIFFLMYLFRLQSKITCINWTLTEFLHYAVGGILVFIASIVAAVKSYGISALIAGSVFGFIATCLIAVSIWTSYKVTCGSQPTVVGHTLQKCNGKKHNHYYVTHKSGLLPIYSMATETVYNATTTVQEPKSKKWFIVPSENLDKVRFGIKVVEVLLSFVAFVMEEVVSNCTECGPLYFFEFVSCTAFLFTLLLLILLATTLHRRVGINSWPTLDFGYTTTMAILFLLASIVFGAGNGNTALEQGAVAFGFLATVAFCADFGLFIKYRGTPCQKRNNQQADQPPRPESEKLNANGAESN</sequence>
<dbReference type="GO" id="GO:0045124">
    <property type="term" value="P:regulation of bone resorption"/>
    <property type="evidence" value="ECO:0007669"/>
    <property type="project" value="TreeGrafter"/>
</dbReference>
<feature type="transmembrane region" description="Helical" evidence="7">
    <location>
        <begin position="542"/>
        <end position="562"/>
    </location>
</feature>
<feature type="domain" description="MARVEL" evidence="10">
    <location>
        <begin position="280"/>
        <end position="407"/>
    </location>
</feature>
<dbReference type="GO" id="GO:2001204">
    <property type="term" value="P:regulation of osteoclast development"/>
    <property type="evidence" value="ECO:0007669"/>
    <property type="project" value="TreeGrafter"/>
</dbReference>
<feature type="transmembrane region" description="Helical" evidence="7">
    <location>
        <begin position="574"/>
        <end position="593"/>
    </location>
</feature>
<dbReference type="SUPFAM" id="SSF48726">
    <property type="entry name" value="Immunoglobulin"/>
    <property type="match status" value="2"/>
</dbReference>
<dbReference type="GO" id="GO:0032956">
    <property type="term" value="P:regulation of actin cytoskeleton organization"/>
    <property type="evidence" value="ECO:0007669"/>
    <property type="project" value="TreeGrafter"/>
</dbReference>
<evidence type="ECO:0000256" key="4">
    <source>
        <dbReference type="ARBA" id="ARBA00023136"/>
    </source>
</evidence>
<feature type="chain" id="PRO_5019777796" evidence="8">
    <location>
        <begin position="27"/>
        <end position="627"/>
    </location>
</feature>
<dbReference type="InterPro" id="IPR003599">
    <property type="entry name" value="Ig_sub"/>
</dbReference>
<evidence type="ECO:0000256" key="6">
    <source>
        <dbReference type="SAM" id="MobiDB-lite"/>
    </source>
</evidence>
<evidence type="ECO:0000256" key="8">
    <source>
        <dbReference type="SAM" id="SignalP"/>
    </source>
</evidence>
<keyword evidence="8" id="KW-0732">Signal</keyword>
<dbReference type="PROSITE" id="PS50835">
    <property type="entry name" value="IG_LIKE"/>
    <property type="match status" value="2"/>
</dbReference>
<evidence type="ECO:0000313" key="11">
    <source>
        <dbReference type="EMBL" id="RXN32326.1"/>
    </source>
</evidence>
<dbReference type="InterPro" id="IPR042836">
    <property type="entry name" value="SIG15"/>
</dbReference>
<evidence type="ECO:0000259" key="9">
    <source>
        <dbReference type="PROSITE" id="PS50835"/>
    </source>
</evidence>
<feature type="transmembrane region" description="Helical" evidence="7">
    <location>
        <begin position="280"/>
        <end position="301"/>
    </location>
</feature>
<evidence type="ECO:0000259" key="10">
    <source>
        <dbReference type="PROSITE" id="PS51225"/>
    </source>
</evidence>
<accession>A0A498NKN2</accession>
<feature type="domain" description="MARVEL" evidence="10">
    <location>
        <begin position="470"/>
        <end position="597"/>
    </location>
</feature>
<keyword evidence="2 5" id="KW-0812">Transmembrane</keyword>
<evidence type="ECO:0007829" key="13">
    <source>
        <dbReference type="PeptideAtlas" id="A0A498NKN2"/>
    </source>
</evidence>
<dbReference type="Proteomes" id="UP000290572">
    <property type="component" value="Unassembled WGS sequence"/>
</dbReference>
<dbReference type="PANTHER" id="PTHR46942:SF1">
    <property type="entry name" value="SIALIC ACID-BINDING IG-LIKE LECTIN 15"/>
    <property type="match status" value="1"/>
</dbReference>
<reference evidence="11 12" key="1">
    <citation type="submission" date="2018-03" db="EMBL/GenBank/DDBJ databases">
        <title>Draft genome sequence of Rohu Carp (Labeo rohita).</title>
        <authorList>
            <person name="Das P."/>
            <person name="Kushwaha B."/>
            <person name="Joshi C.G."/>
            <person name="Kumar D."/>
            <person name="Nagpure N.S."/>
            <person name="Sahoo L."/>
            <person name="Das S.P."/>
            <person name="Bit A."/>
            <person name="Patnaik S."/>
            <person name="Meher P.K."/>
            <person name="Jayasankar P."/>
            <person name="Koringa P.G."/>
            <person name="Patel N.V."/>
            <person name="Hinsu A.T."/>
            <person name="Kumar R."/>
            <person name="Pandey M."/>
            <person name="Agarwal S."/>
            <person name="Srivastava S."/>
            <person name="Singh M."/>
            <person name="Iquebal M.A."/>
            <person name="Jaiswal S."/>
            <person name="Angadi U.B."/>
            <person name="Kumar N."/>
            <person name="Raza M."/>
            <person name="Shah T.M."/>
            <person name="Rai A."/>
            <person name="Jena J.K."/>
        </authorList>
    </citation>
    <scope>NUCLEOTIDE SEQUENCE [LARGE SCALE GENOMIC DNA]</scope>
    <source>
        <strain evidence="11">DASCIFA01</strain>
        <tissue evidence="11">Testis</tissue>
    </source>
</reference>
<dbReference type="Pfam" id="PF07686">
    <property type="entry name" value="V-set"/>
    <property type="match status" value="1"/>
</dbReference>
<feature type="transmembrane region" description="Helical" evidence="7">
    <location>
        <begin position="378"/>
        <end position="400"/>
    </location>
</feature>
<dbReference type="GO" id="GO:0005886">
    <property type="term" value="C:plasma membrane"/>
    <property type="evidence" value="ECO:0007669"/>
    <property type="project" value="TreeGrafter"/>
</dbReference>
<feature type="transmembrane region" description="Helical" evidence="7">
    <location>
        <begin position="350"/>
        <end position="372"/>
    </location>
</feature>
<feature type="transmembrane region" description="Helical" evidence="7">
    <location>
        <begin position="237"/>
        <end position="259"/>
    </location>
</feature>
<dbReference type="Gene3D" id="2.60.40.10">
    <property type="entry name" value="Immunoglobulins"/>
    <property type="match status" value="2"/>
</dbReference>
<dbReference type="AlphaFoldDB" id="A0A498NKN2"/>
<name>A0A498NKN2_LABRO</name>
<dbReference type="InterPro" id="IPR013106">
    <property type="entry name" value="Ig_V-set"/>
</dbReference>
<dbReference type="EMBL" id="QBIY01011397">
    <property type="protein sequence ID" value="RXN32326.1"/>
    <property type="molecule type" value="Genomic_DNA"/>
</dbReference>
<feature type="transmembrane region" description="Helical" evidence="7">
    <location>
        <begin position="476"/>
        <end position="493"/>
    </location>
</feature>
<feature type="signal peptide" evidence="8">
    <location>
        <begin position="1"/>
        <end position="26"/>
    </location>
</feature>
<dbReference type="SMART" id="SM00409">
    <property type="entry name" value="IG"/>
    <property type="match status" value="1"/>
</dbReference>
<dbReference type="InterPro" id="IPR007110">
    <property type="entry name" value="Ig-like_dom"/>
</dbReference>
<feature type="region of interest" description="Disordered" evidence="6">
    <location>
        <begin position="603"/>
        <end position="627"/>
    </location>
</feature>
<keyword evidence="13" id="KW-1267">Proteomics identification</keyword>
<feature type="domain" description="Ig-like" evidence="9">
    <location>
        <begin position="148"/>
        <end position="228"/>
    </location>
</feature>
<evidence type="ECO:0000256" key="1">
    <source>
        <dbReference type="ARBA" id="ARBA00004141"/>
    </source>
</evidence>
<feature type="transmembrane region" description="Helical" evidence="7">
    <location>
        <begin position="321"/>
        <end position="338"/>
    </location>
</feature>
<comment type="subcellular location">
    <subcellularLocation>
        <location evidence="1">Membrane</location>
        <topology evidence="1">Multi-pass membrane protein</topology>
    </subcellularLocation>
</comment>
<dbReference type="InterPro" id="IPR008253">
    <property type="entry name" value="Marvel"/>
</dbReference>
<feature type="domain" description="Ig-like" evidence="9">
    <location>
        <begin position="4"/>
        <end position="144"/>
    </location>
</feature>
<dbReference type="Pfam" id="PF01284">
    <property type="entry name" value="MARVEL"/>
    <property type="match status" value="2"/>
</dbReference>